<evidence type="ECO:0000256" key="2">
    <source>
        <dbReference type="ARBA" id="ARBA00010616"/>
    </source>
</evidence>
<reference evidence="5 6" key="1">
    <citation type="submission" date="2017-12" db="EMBL/GenBank/DDBJ databases">
        <title>Phylogenetic diversity of female urinary microbiome.</title>
        <authorList>
            <person name="Thomas-White K."/>
            <person name="Wolfe A.J."/>
        </authorList>
    </citation>
    <scope>NUCLEOTIDE SEQUENCE [LARGE SCALE GENOMIC DNA]</scope>
    <source>
        <strain evidence="5 6">UMB0064</strain>
    </source>
</reference>
<evidence type="ECO:0000313" key="6">
    <source>
        <dbReference type="Proteomes" id="UP000242263"/>
    </source>
</evidence>
<dbReference type="Pfam" id="PF05639">
    <property type="entry name" value="Pup"/>
    <property type="match status" value="1"/>
</dbReference>
<dbReference type="RefSeq" id="WP_049217462.1">
    <property type="nucleotide sequence ID" value="NZ_CAMYCS010000001.1"/>
</dbReference>
<dbReference type="EMBL" id="PKGU01000002">
    <property type="protein sequence ID" value="PKZ15430.1"/>
    <property type="molecule type" value="Genomic_DNA"/>
</dbReference>
<dbReference type="GO" id="GO:0070628">
    <property type="term" value="F:proteasome binding"/>
    <property type="evidence" value="ECO:0007669"/>
    <property type="project" value="InterPro"/>
</dbReference>
<comment type="similarity">
    <text evidence="2">Belongs to the prokaryotic ubiquitin-like protein family.</text>
</comment>
<accession>A0A2I1M5L9</accession>
<dbReference type="Proteomes" id="UP000242263">
    <property type="component" value="Unassembled WGS sequence"/>
</dbReference>
<dbReference type="InterPro" id="IPR008515">
    <property type="entry name" value="Ubiquitin-like_Pup"/>
</dbReference>
<organism evidence="5 6">
    <name type="scientific">Alloscardovia omnicolens</name>
    <dbReference type="NCBI Taxonomy" id="419015"/>
    <lineage>
        <taxon>Bacteria</taxon>
        <taxon>Bacillati</taxon>
        <taxon>Actinomycetota</taxon>
        <taxon>Actinomycetes</taxon>
        <taxon>Bifidobacteriales</taxon>
        <taxon>Bifidobacteriaceae</taxon>
        <taxon>Alloscardovia</taxon>
    </lineage>
</organism>
<dbReference type="GO" id="GO:0010498">
    <property type="term" value="P:proteasomal protein catabolic process"/>
    <property type="evidence" value="ECO:0007669"/>
    <property type="project" value="InterPro"/>
</dbReference>
<dbReference type="GO" id="GO:0019941">
    <property type="term" value="P:modification-dependent protein catabolic process"/>
    <property type="evidence" value="ECO:0007669"/>
    <property type="project" value="InterPro"/>
</dbReference>
<dbReference type="UniPathway" id="UPA00997"/>
<dbReference type="GO" id="GO:0031386">
    <property type="term" value="F:protein tag activity"/>
    <property type="evidence" value="ECO:0007669"/>
    <property type="project" value="InterPro"/>
</dbReference>
<comment type="pathway">
    <text evidence="1">Protein degradation; proteasomal Pup-dependent pathway.</text>
</comment>
<evidence type="ECO:0000256" key="1">
    <source>
        <dbReference type="ARBA" id="ARBA00004707"/>
    </source>
</evidence>
<proteinExistence type="inferred from homology"/>
<protein>
    <recommendedName>
        <fullName evidence="3">Prokaryotic ubiquitin-like protein Pup</fullName>
    </recommendedName>
    <alternativeName>
        <fullName evidence="4">Bacterial ubiquitin-like modifier</fullName>
    </alternativeName>
</protein>
<evidence type="ECO:0000256" key="4">
    <source>
        <dbReference type="ARBA" id="ARBA00032321"/>
    </source>
</evidence>
<dbReference type="GO" id="GO:0070490">
    <property type="term" value="P:protein pupylation"/>
    <property type="evidence" value="ECO:0007669"/>
    <property type="project" value="InterPro"/>
</dbReference>
<comment type="caution">
    <text evidence="5">The sequence shown here is derived from an EMBL/GenBank/DDBJ whole genome shotgun (WGS) entry which is preliminary data.</text>
</comment>
<dbReference type="NCBIfam" id="TIGR03687">
    <property type="entry name" value="pupylate_cterm"/>
    <property type="match status" value="1"/>
</dbReference>
<evidence type="ECO:0000313" key="5">
    <source>
        <dbReference type="EMBL" id="PKZ15430.1"/>
    </source>
</evidence>
<sequence>MPENNTSGQSFQSTQSLSAESLGAVQSFGAAQESVQNEQHITTDMQLEDAALDLDAVLDDIESTLEENAEEYVNSFVQKGGE</sequence>
<evidence type="ECO:0000256" key="3">
    <source>
        <dbReference type="ARBA" id="ARBA00016748"/>
    </source>
</evidence>
<name>A0A2I1M5L9_9BIFI</name>
<dbReference type="AlphaFoldDB" id="A0A2I1M5L9"/>
<gene>
    <name evidence="5" type="ORF">CYJ32_03375</name>
</gene>